<dbReference type="Gene3D" id="3.90.1150.10">
    <property type="entry name" value="Aspartate Aminotransferase, domain 1"/>
    <property type="match status" value="1"/>
</dbReference>
<dbReference type="PANTHER" id="PTHR43586:SF4">
    <property type="entry name" value="ISOPENICILLIN N EPIMERASE"/>
    <property type="match status" value="1"/>
</dbReference>
<dbReference type="InterPro" id="IPR000192">
    <property type="entry name" value="Aminotrans_V_dom"/>
</dbReference>
<dbReference type="InterPro" id="IPR015424">
    <property type="entry name" value="PyrdxlP-dep_Trfase"/>
</dbReference>
<evidence type="ECO:0000256" key="1">
    <source>
        <dbReference type="ARBA" id="ARBA00021783"/>
    </source>
</evidence>
<organism evidence="3">
    <name type="scientific">Siphoviridae sp. ctg0K17</name>
    <dbReference type="NCBI Taxonomy" id="2825600"/>
    <lineage>
        <taxon>Viruses</taxon>
        <taxon>Duplodnaviria</taxon>
        <taxon>Heunggongvirae</taxon>
        <taxon>Uroviricota</taxon>
        <taxon>Caudoviricetes</taxon>
    </lineage>
</organism>
<accession>A0A8S5PWH2</accession>
<dbReference type="InterPro" id="IPR015421">
    <property type="entry name" value="PyrdxlP-dep_Trfase_major"/>
</dbReference>
<proteinExistence type="predicted"/>
<dbReference type="InterPro" id="IPR015422">
    <property type="entry name" value="PyrdxlP-dep_Trfase_small"/>
</dbReference>
<evidence type="ECO:0000259" key="2">
    <source>
        <dbReference type="Pfam" id="PF00266"/>
    </source>
</evidence>
<dbReference type="SUPFAM" id="SSF53383">
    <property type="entry name" value="PLP-dependent transferases"/>
    <property type="match status" value="1"/>
</dbReference>
<feature type="domain" description="Aminotransferase class V" evidence="2">
    <location>
        <begin position="4"/>
        <end position="320"/>
    </location>
</feature>
<dbReference type="Gene3D" id="3.40.640.10">
    <property type="entry name" value="Type I PLP-dependent aspartate aminotransferase-like (Major domain)"/>
    <property type="match status" value="1"/>
</dbReference>
<evidence type="ECO:0000313" key="3">
    <source>
        <dbReference type="EMBL" id="DAE10867.1"/>
    </source>
</evidence>
<dbReference type="PANTHER" id="PTHR43586">
    <property type="entry name" value="CYSTEINE DESULFURASE"/>
    <property type="match status" value="1"/>
</dbReference>
<protein>
    <recommendedName>
        <fullName evidence="1">NifS-like protein</fullName>
    </recommendedName>
</protein>
<name>A0A8S5PWH2_9CAUD</name>
<reference evidence="3" key="1">
    <citation type="journal article" date="2021" name="Proc. Natl. Acad. Sci. U.S.A.">
        <title>A Catalog of Tens of Thousands of Viruses from Human Metagenomes Reveals Hidden Associations with Chronic Diseases.</title>
        <authorList>
            <person name="Tisza M.J."/>
            <person name="Buck C.B."/>
        </authorList>
    </citation>
    <scope>NUCLEOTIDE SEQUENCE</scope>
    <source>
        <strain evidence="3">Ctg0K17</strain>
    </source>
</reference>
<sequence length="328" mass="35449">MLYQSRKAVSDFFGSLSPENVVFTKNSTEAINLYLNGCLEKGDHVLISCYEHNAVLRPIHSLKQAGIIDYTILPEYTLYDDDCDLKEFVKTNTKLAAITLASNLTGQIVFSSALAEKLKALGLTVFVDASQGAGKKLLDMQRDCIDVLAFTGHKDLLGLPGVGGLCSVNNLRITPLIQGGTGIYGDSYVNPEAFPESYEAGTLNMPAIWALKNAVEYINEHISEMNKTESGLTQYLVKSMTALPNVIVYNADKPRVSTLAFNVKGKSSSDVVALLDKNGICVRGGIHCAILAHETLGTVKSGAVRVSMNSYNTKDEIDAFIKVIGGIN</sequence>
<dbReference type="Pfam" id="PF00266">
    <property type="entry name" value="Aminotran_5"/>
    <property type="match status" value="1"/>
</dbReference>
<dbReference type="EMBL" id="BK015522">
    <property type="protein sequence ID" value="DAE10867.1"/>
    <property type="molecule type" value="Genomic_DNA"/>
</dbReference>